<feature type="domain" description="Recombinase" evidence="1">
    <location>
        <begin position="82"/>
        <end position="192"/>
    </location>
</feature>
<dbReference type="AlphaFoldDB" id="A0A1E3S7E2"/>
<dbReference type="SUPFAM" id="SSF53041">
    <property type="entry name" value="Resolvase-like"/>
    <property type="match status" value="1"/>
</dbReference>
<dbReference type="GO" id="GO:0000150">
    <property type="term" value="F:DNA strand exchange activity"/>
    <property type="evidence" value="ECO:0007669"/>
    <property type="project" value="InterPro"/>
</dbReference>
<dbReference type="PROSITE" id="PS51737">
    <property type="entry name" value="RECOMBINASE_DNA_BIND"/>
    <property type="match status" value="1"/>
</dbReference>
<gene>
    <name evidence="2" type="ORF">BHQ21_26075</name>
</gene>
<dbReference type="PANTHER" id="PTHR30461">
    <property type="entry name" value="DNA-INVERTASE FROM LAMBDOID PROPHAGE"/>
    <property type="match status" value="1"/>
</dbReference>
<dbReference type="InterPro" id="IPR006119">
    <property type="entry name" value="Resolv_N"/>
</dbReference>
<evidence type="ECO:0000259" key="1">
    <source>
        <dbReference type="PROSITE" id="PS51737"/>
    </source>
</evidence>
<proteinExistence type="predicted"/>
<organism evidence="2 3">
    <name type="scientific">Mycobacterium sherrisii</name>
    <dbReference type="NCBI Taxonomy" id="243061"/>
    <lineage>
        <taxon>Bacteria</taxon>
        <taxon>Bacillati</taxon>
        <taxon>Actinomycetota</taxon>
        <taxon>Actinomycetes</taxon>
        <taxon>Mycobacteriales</taxon>
        <taxon>Mycobacteriaceae</taxon>
        <taxon>Mycobacterium</taxon>
        <taxon>Mycobacterium simiae complex</taxon>
    </lineage>
</organism>
<name>A0A1E3S7E2_9MYCO</name>
<comment type="caution">
    <text evidence="2">The sequence shown here is derived from an EMBL/GenBank/DDBJ whole genome shotgun (WGS) entry which is preliminary data.</text>
</comment>
<evidence type="ECO:0000313" key="2">
    <source>
        <dbReference type="EMBL" id="ODQ98059.1"/>
    </source>
</evidence>
<keyword evidence="3" id="KW-1185">Reference proteome</keyword>
<dbReference type="InterPro" id="IPR038109">
    <property type="entry name" value="DNA_bind_recomb_sf"/>
</dbReference>
<protein>
    <recommendedName>
        <fullName evidence="1">Recombinase domain-containing protein</fullName>
    </recommendedName>
</protein>
<dbReference type="Pfam" id="PF00239">
    <property type="entry name" value="Resolvase"/>
    <property type="match status" value="1"/>
</dbReference>
<dbReference type="Gene3D" id="3.90.1750.20">
    <property type="entry name" value="Putative Large Serine Recombinase, Chain B, Domain 2"/>
    <property type="match status" value="1"/>
</dbReference>
<dbReference type="InterPro" id="IPR050639">
    <property type="entry name" value="SSR_resolvase"/>
</dbReference>
<reference evidence="3" key="1">
    <citation type="submission" date="2016-09" db="EMBL/GenBank/DDBJ databases">
        <authorList>
            <person name="Greninger A.L."/>
            <person name="Jerome K.R."/>
            <person name="Mcnair B."/>
            <person name="Wallis C."/>
            <person name="Fang F."/>
        </authorList>
    </citation>
    <scope>NUCLEOTIDE SEQUENCE [LARGE SCALE GENOMIC DNA]</scope>
    <source>
        <strain evidence="3">BC1_M4</strain>
    </source>
</reference>
<dbReference type="Pfam" id="PF07508">
    <property type="entry name" value="Recombinase"/>
    <property type="match status" value="1"/>
</dbReference>
<dbReference type="Proteomes" id="UP000094224">
    <property type="component" value="Unassembled WGS sequence"/>
</dbReference>
<dbReference type="GO" id="GO:0003677">
    <property type="term" value="F:DNA binding"/>
    <property type="evidence" value="ECO:0007669"/>
    <property type="project" value="InterPro"/>
</dbReference>
<dbReference type="InterPro" id="IPR011109">
    <property type="entry name" value="DNA_bind_recombinase_dom"/>
</dbReference>
<evidence type="ECO:0000313" key="3">
    <source>
        <dbReference type="Proteomes" id="UP000094224"/>
    </source>
</evidence>
<sequence>MWEASRAQRDLQEWVELRSLCAELQVPLSYAGRTLDLTSGDDRFTGGLDALVAEYESERIRTRVLRGKRASAADGRPMSRPPWGYLAIRENDAHGRLRPQWEPDPVEAPRVREAVERLLAGESQYSVLEWLKTTDGYAPTTPTTLRRALLNPALAGLRQHQGKVVGEASWPGIITKQQHRQLKSRDTRMRALYGYNSQPGPEPKHLLSGIAKCGVCAEGLRYRARDGRMPYYDCRKGHVSRLAEMLDKAVEDEIFKRLSGIDPSDYDSDNVDDTAVIAEIEELERRLAEWEAEAIIGKVSAGAFGRVERNLTARIEGLRATIETPSELELDPAQWPELTMAERRYVVRSLFEVVVPKLAKRVRALPGDVRITPI</sequence>
<dbReference type="EMBL" id="MIHC01000106">
    <property type="protein sequence ID" value="ODQ98059.1"/>
    <property type="molecule type" value="Genomic_DNA"/>
</dbReference>
<dbReference type="STRING" id="243061.AWC25_00180"/>
<dbReference type="Gene3D" id="3.40.50.1390">
    <property type="entry name" value="Resolvase, N-terminal catalytic domain"/>
    <property type="match status" value="1"/>
</dbReference>
<dbReference type="InterPro" id="IPR036162">
    <property type="entry name" value="Resolvase-like_N_sf"/>
</dbReference>
<accession>A0A1E3S7E2</accession>
<dbReference type="PANTHER" id="PTHR30461:SF23">
    <property type="entry name" value="DNA RECOMBINASE-RELATED"/>
    <property type="match status" value="1"/>
</dbReference>